<dbReference type="RefSeq" id="WP_009149691.1">
    <property type="nucleotide sequence ID" value="NZ_CP121471.1"/>
</dbReference>
<protein>
    <recommendedName>
        <fullName evidence="1">HicB-like antitoxin of toxin-antitoxin system domain-containing protein</fullName>
    </recommendedName>
</protein>
<dbReference type="AlphaFoldDB" id="H8Z2K9"/>
<dbReference type="OrthoDB" id="5419659at2"/>
<dbReference type="Pfam" id="PF15919">
    <property type="entry name" value="HicB_lk_antitox"/>
    <property type="match status" value="1"/>
</dbReference>
<dbReference type="Gene3D" id="3.30.160.250">
    <property type="match status" value="1"/>
</dbReference>
<evidence type="ECO:0000313" key="2">
    <source>
        <dbReference type="EMBL" id="EIC22702.1"/>
    </source>
</evidence>
<dbReference type="PANTHER" id="PTHR34504">
    <property type="entry name" value="ANTITOXIN HICB"/>
    <property type="match status" value="1"/>
</dbReference>
<reference evidence="3" key="1">
    <citation type="submission" date="2011-06" db="EMBL/GenBank/DDBJ databases">
        <authorList>
            <consortium name="US DOE Joint Genome Institute (JGI-PGF)"/>
            <person name="Lucas S."/>
            <person name="Han J."/>
            <person name="Lapidus A."/>
            <person name="Cheng J.-F."/>
            <person name="Goodwin L."/>
            <person name="Pitluck S."/>
            <person name="Peters L."/>
            <person name="Land M.L."/>
            <person name="Hauser L."/>
            <person name="Vogl K."/>
            <person name="Liu Z."/>
            <person name="Overmann J."/>
            <person name="Frigaard N.-U."/>
            <person name="Bryant D.A."/>
            <person name="Woyke T.J."/>
        </authorList>
    </citation>
    <scope>NUCLEOTIDE SEQUENCE [LARGE SCALE GENOMIC DNA]</scope>
    <source>
        <strain evidence="3">970</strain>
    </source>
</reference>
<reference evidence="2 3" key="2">
    <citation type="submission" date="2011-11" db="EMBL/GenBank/DDBJ databases">
        <authorList>
            <consortium name="US DOE Joint Genome Institute"/>
            <person name="Lucas S."/>
            <person name="Han J."/>
            <person name="Lapidus A."/>
            <person name="Cheng J.-F."/>
            <person name="Goodwin L."/>
            <person name="Pitluck S."/>
            <person name="Peters L."/>
            <person name="Ovchinnikova G."/>
            <person name="Zhang X."/>
            <person name="Detter J.C."/>
            <person name="Han C."/>
            <person name="Tapia R."/>
            <person name="Land M."/>
            <person name="Hauser L."/>
            <person name="Kyrpides N."/>
            <person name="Ivanova N."/>
            <person name="Pagani I."/>
            <person name="Vogl K."/>
            <person name="Liu Z."/>
            <person name="Overmann J."/>
            <person name="Frigaard N.-U."/>
            <person name="Bryant D."/>
            <person name="Woyke T."/>
        </authorList>
    </citation>
    <scope>NUCLEOTIDE SEQUENCE [LARGE SCALE GENOMIC DNA]</scope>
    <source>
        <strain evidence="2 3">970</strain>
    </source>
</reference>
<sequence>MTAMMTTQHVYRGYLFTIEYLAKDPIYSVDFPDIPQIITSGKTLTEAFANACEALDLCLESLDKLGQPAPPIRHRLLVQAA</sequence>
<feature type="domain" description="HicB-like antitoxin of toxin-antitoxin system" evidence="1">
    <location>
        <begin position="16"/>
        <end position="70"/>
    </location>
</feature>
<dbReference type="HOGENOM" id="CLU_2572817_0_0_6"/>
<keyword evidence="3" id="KW-1185">Reference proteome</keyword>
<dbReference type="InterPro" id="IPR031807">
    <property type="entry name" value="HicB-like"/>
</dbReference>
<gene>
    <name evidence="2" type="ORF">Thi970DRAFT_02980</name>
</gene>
<dbReference type="PANTHER" id="PTHR34504:SF2">
    <property type="entry name" value="UPF0150 PROTEIN SSL0259"/>
    <property type="match status" value="1"/>
</dbReference>
<dbReference type="Proteomes" id="UP000002964">
    <property type="component" value="Unassembled WGS sequence"/>
</dbReference>
<evidence type="ECO:0000259" key="1">
    <source>
        <dbReference type="Pfam" id="PF15919"/>
    </source>
</evidence>
<organism evidence="2 3">
    <name type="scientific">Thiorhodovibrio frisius</name>
    <dbReference type="NCBI Taxonomy" id="631362"/>
    <lineage>
        <taxon>Bacteria</taxon>
        <taxon>Pseudomonadati</taxon>
        <taxon>Pseudomonadota</taxon>
        <taxon>Gammaproteobacteria</taxon>
        <taxon>Chromatiales</taxon>
        <taxon>Chromatiaceae</taxon>
        <taxon>Thiorhodovibrio</taxon>
    </lineage>
</organism>
<evidence type="ECO:0000313" key="3">
    <source>
        <dbReference type="Proteomes" id="UP000002964"/>
    </source>
</evidence>
<dbReference type="EMBL" id="JH603169">
    <property type="protein sequence ID" value="EIC22702.1"/>
    <property type="molecule type" value="Genomic_DNA"/>
</dbReference>
<proteinExistence type="predicted"/>
<dbReference type="InterPro" id="IPR035069">
    <property type="entry name" value="TTHA1013/TTHA0281-like"/>
</dbReference>
<dbReference type="SUPFAM" id="SSF143100">
    <property type="entry name" value="TTHA1013/TTHA0281-like"/>
    <property type="match status" value="1"/>
</dbReference>
<name>H8Z2K9_9GAMM</name>
<dbReference type="STRING" id="631362.Thi970DRAFT_02980"/>
<accession>H8Z2K9</accession>
<dbReference type="InterPro" id="IPR051404">
    <property type="entry name" value="TA_system_antitoxin"/>
</dbReference>